<dbReference type="Pfam" id="PF00239">
    <property type="entry name" value="Resolvase"/>
    <property type="match status" value="1"/>
</dbReference>
<dbReference type="PANTHER" id="PTHR30461:SF23">
    <property type="entry name" value="DNA RECOMBINASE-RELATED"/>
    <property type="match status" value="1"/>
</dbReference>
<feature type="domain" description="Resolvase/invertase-type recombinase catalytic" evidence="1">
    <location>
        <begin position="5"/>
        <end position="145"/>
    </location>
</feature>
<dbReference type="InterPro" id="IPR050639">
    <property type="entry name" value="SSR_resolvase"/>
</dbReference>
<sequence length="462" mass="50864">MSDQEAVLYLRISLDKSGQELGVDRQEAQCRELCARMGWTIVAVIRDNSVSATGKKARPGFEKLVAMKPKRIVMWSVDRLVRKGPDLERLIELDVPVHSVQAGPMDLATASGRLNARLLTSVATFEGEIKAERQRAAALQRAQMGKGWWPTRPFGLEFDGTLREDEAAALREAYNGVLAGATVVSLAADLNAKGMVTNKGKPWTASSLRPVLLNARNAGIRVYGGVEIGKAAWSPIVSEETYRRAVSVLTQPERRTGGGGRREAVMTGLAHCAHCGSPVRTAWRGGKGNIGSYRVYECRGKHCFSHRADWLEETVRELAIEALSQPLAGSLYSSNEGGDASSALADVVKWRTKLEELEEDYALGALPRASFLRMHSKVQDQLTEAERRRDSMVGDSPVTELVKASDVRAAWMALPLDKERAAIRWLFKSITLKRRGKGRTVSTEDHIDVEWNVQPGPLLRVV</sequence>
<dbReference type="Proteomes" id="UP001229934">
    <property type="component" value="Segment"/>
</dbReference>
<dbReference type="EMBL" id="OQ970439">
    <property type="protein sequence ID" value="WLW38599.1"/>
    <property type="molecule type" value="Genomic_DNA"/>
</dbReference>
<dbReference type="InterPro" id="IPR011109">
    <property type="entry name" value="DNA_bind_recombinase_dom"/>
</dbReference>
<accession>A0AA50ICY4</accession>
<protein>
    <submittedName>
        <fullName evidence="3">Integrase</fullName>
    </submittedName>
</protein>
<evidence type="ECO:0000313" key="3">
    <source>
        <dbReference type="EMBL" id="WLW38599.1"/>
    </source>
</evidence>
<dbReference type="GO" id="GO:0000150">
    <property type="term" value="F:DNA strand exchange activity"/>
    <property type="evidence" value="ECO:0007669"/>
    <property type="project" value="InterPro"/>
</dbReference>
<name>A0AA50ICY4_9CAUD</name>
<dbReference type="Pfam" id="PF13408">
    <property type="entry name" value="Zn_ribbon_recom"/>
    <property type="match status" value="1"/>
</dbReference>
<dbReference type="Pfam" id="PF07508">
    <property type="entry name" value="Recombinase"/>
    <property type="match status" value="1"/>
</dbReference>
<dbReference type="GO" id="GO:0003677">
    <property type="term" value="F:DNA binding"/>
    <property type="evidence" value="ECO:0007669"/>
    <property type="project" value="InterPro"/>
</dbReference>
<dbReference type="Gene3D" id="3.90.1750.20">
    <property type="entry name" value="Putative Large Serine Recombinase, Chain B, Domain 2"/>
    <property type="match status" value="1"/>
</dbReference>
<evidence type="ECO:0000259" key="2">
    <source>
        <dbReference type="PROSITE" id="PS51737"/>
    </source>
</evidence>
<reference evidence="3" key="1">
    <citation type="submission" date="2023-05" db="EMBL/GenBank/DDBJ databases">
        <authorList>
            <person name="van Neer V."/>
            <person name="Kempff A."/>
            <person name="Ongenae V."/>
            <person name="Claessen D."/>
            <person name="Briegel A."/>
            <person name="Rozen D."/>
        </authorList>
    </citation>
    <scope>NUCLEOTIDE SEQUENCE</scope>
</reference>
<dbReference type="SUPFAM" id="SSF53041">
    <property type="entry name" value="Resolvase-like"/>
    <property type="match status" value="1"/>
</dbReference>
<organism evidence="3 4">
    <name type="scientific">Streptomyces phage Verabelle</name>
    <dbReference type="NCBI Taxonomy" id="3065247"/>
    <lineage>
        <taxon>Viruses</taxon>
        <taxon>Duplodnaviria</taxon>
        <taxon>Heunggongvirae</taxon>
        <taxon>Uroviricota</taxon>
        <taxon>Caudoviricetes</taxon>
        <taxon>Arquatrovirinae</taxon>
        <taxon>Camvirus</taxon>
        <taxon>Camvirus verabelle</taxon>
    </lineage>
</organism>
<dbReference type="InterPro" id="IPR036162">
    <property type="entry name" value="Resolvase-like_N_sf"/>
</dbReference>
<dbReference type="CDD" id="cd00338">
    <property type="entry name" value="Ser_Recombinase"/>
    <property type="match status" value="1"/>
</dbReference>
<dbReference type="PROSITE" id="PS51737">
    <property type="entry name" value="RECOMBINASE_DNA_BIND"/>
    <property type="match status" value="1"/>
</dbReference>
<proteinExistence type="predicted"/>
<evidence type="ECO:0000259" key="1">
    <source>
        <dbReference type="PROSITE" id="PS51736"/>
    </source>
</evidence>
<feature type="domain" description="Recombinase" evidence="2">
    <location>
        <begin position="145"/>
        <end position="255"/>
    </location>
</feature>
<dbReference type="SMART" id="SM00857">
    <property type="entry name" value="Resolvase"/>
    <property type="match status" value="1"/>
</dbReference>
<dbReference type="InterPro" id="IPR025827">
    <property type="entry name" value="Zn_ribbon_recom_dom"/>
</dbReference>
<dbReference type="PROSITE" id="PS51736">
    <property type="entry name" value="RECOMBINASES_3"/>
    <property type="match status" value="1"/>
</dbReference>
<keyword evidence="4" id="KW-1185">Reference proteome</keyword>
<dbReference type="InterPro" id="IPR038109">
    <property type="entry name" value="DNA_bind_recomb_sf"/>
</dbReference>
<dbReference type="Gene3D" id="3.40.50.1390">
    <property type="entry name" value="Resolvase, N-terminal catalytic domain"/>
    <property type="match status" value="1"/>
</dbReference>
<dbReference type="PANTHER" id="PTHR30461">
    <property type="entry name" value="DNA-INVERTASE FROM LAMBDOID PROPHAGE"/>
    <property type="match status" value="1"/>
</dbReference>
<evidence type="ECO:0000313" key="4">
    <source>
        <dbReference type="Proteomes" id="UP001229934"/>
    </source>
</evidence>
<dbReference type="InterPro" id="IPR006119">
    <property type="entry name" value="Resolv_N"/>
</dbReference>